<evidence type="ECO:0000256" key="6">
    <source>
        <dbReference type="ARBA" id="ARBA00022989"/>
    </source>
</evidence>
<evidence type="ECO:0000256" key="5">
    <source>
        <dbReference type="ARBA" id="ARBA00022692"/>
    </source>
</evidence>
<protein>
    <submittedName>
        <fullName evidence="10">Maltose permease</fullName>
    </submittedName>
</protein>
<keyword evidence="5 8" id="KW-0812">Transmembrane</keyword>
<evidence type="ECO:0000256" key="1">
    <source>
        <dbReference type="ARBA" id="ARBA00004429"/>
    </source>
</evidence>
<keyword evidence="7 8" id="KW-0472">Membrane</keyword>
<dbReference type="KEGG" id="pbj:VN24_15465"/>
<dbReference type="PANTHER" id="PTHR23522:SF10">
    <property type="entry name" value="3-PHENYLPROPIONIC ACID TRANSPORTER-RELATED"/>
    <property type="match status" value="1"/>
</dbReference>
<dbReference type="PATRIC" id="fig|1126833.4.peg.3383"/>
<feature type="transmembrane region" description="Helical" evidence="8">
    <location>
        <begin position="108"/>
        <end position="128"/>
    </location>
</feature>
<evidence type="ECO:0000256" key="3">
    <source>
        <dbReference type="ARBA" id="ARBA00022475"/>
    </source>
</evidence>
<dbReference type="SUPFAM" id="SSF103473">
    <property type="entry name" value="MFS general substrate transporter"/>
    <property type="match status" value="1"/>
</dbReference>
<feature type="transmembrane region" description="Helical" evidence="8">
    <location>
        <begin position="254"/>
        <end position="275"/>
    </location>
</feature>
<feature type="transmembrane region" description="Helical" evidence="8">
    <location>
        <begin position="370"/>
        <end position="392"/>
    </location>
</feature>
<evidence type="ECO:0000256" key="2">
    <source>
        <dbReference type="ARBA" id="ARBA00022448"/>
    </source>
</evidence>
<feature type="domain" description="Major facilitator superfamily (MFS) profile" evidence="9">
    <location>
        <begin position="20"/>
        <end position="395"/>
    </location>
</feature>
<dbReference type="Gene3D" id="1.20.1250.20">
    <property type="entry name" value="MFS general substrate transporter like domains"/>
    <property type="match status" value="2"/>
</dbReference>
<feature type="transmembrane region" description="Helical" evidence="8">
    <location>
        <begin position="26"/>
        <end position="50"/>
    </location>
</feature>
<keyword evidence="2" id="KW-0813">Transport</keyword>
<evidence type="ECO:0000256" key="4">
    <source>
        <dbReference type="ARBA" id="ARBA00022519"/>
    </source>
</evidence>
<feature type="transmembrane region" description="Helical" evidence="8">
    <location>
        <begin position="217"/>
        <end position="242"/>
    </location>
</feature>
<reference evidence="11" key="2">
    <citation type="submission" date="2015-03" db="EMBL/GenBank/DDBJ databases">
        <title>Genome sequence of Paenibacillus beijingensis strain DSM 24997T.</title>
        <authorList>
            <person name="Kwak Y."/>
            <person name="Shin J.-H."/>
        </authorList>
    </citation>
    <scope>NUCLEOTIDE SEQUENCE [LARGE SCALE GENOMIC DNA]</scope>
    <source>
        <strain evidence="11">DSM 24997</strain>
    </source>
</reference>
<feature type="transmembrane region" description="Helical" evidence="8">
    <location>
        <begin position="306"/>
        <end position="331"/>
    </location>
</feature>
<dbReference type="HOGENOM" id="CLU_013133_6_1_9"/>
<reference evidence="10 11" key="1">
    <citation type="journal article" date="2015" name="J. Biotechnol.">
        <title>Complete genome sequence of Paenibacillus beijingensis 7188(T) (=DSM 24997(T)), a novel rhizobacterium from jujube garden soil.</title>
        <authorList>
            <person name="Kwak Y."/>
            <person name="Shin J.H."/>
        </authorList>
    </citation>
    <scope>NUCLEOTIDE SEQUENCE [LARGE SCALE GENOMIC DNA]</scope>
    <source>
        <strain evidence="10 11">DSM 24997</strain>
    </source>
</reference>
<feature type="transmembrane region" description="Helical" evidence="8">
    <location>
        <begin position="56"/>
        <end position="74"/>
    </location>
</feature>
<proteinExistence type="predicted"/>
<evidence type="ECO:0000313" key="10">
    <source>
        <dbReference type="EMBL" id="AJY75694.1"/>
    </source>
</evidence>
<evidence type="ECO:0000259" key="9">
    <source>
        <dbReference type="PROSITE" id="PS50850"/>
    </source>
</evidence>
<feature type="transmembrane region" description="Helical" evidence="8">
    <location>
        <begin position="86"/>
        <end position="102"/>
    </location>
</feature>
<dbReference type="InterPro" id="IPR024989">
    <property type="entry name" value="MFS_assoc_dom"/>
</dbReference>
<dbReference type="EMBL" id="CP011058">
    <property type="protein sequence ID" value="AJY75694.1"/>
    <property type="molecule type" value="Genomic_DNA"/>
</dbReference>
<keyword evidence="11" id="KW-1185">Reference proteome</keyword>
<name>A0A0D5NK26_9BACL</name>
<dbReference type="GO" id="GO:0005886">
    <property type="term" value="C:plasma membrane"/>
    <property type="evidence" value="ECO:0007669"/>
    <property type="project" value="UniProtKB-SubCell"/>
</dbReference>
<dbReference type="Pfam" id="PF12832">
    <property type="entry name" value="MFS_1_like"/>
    <property type="match status" value="1"/>
</dbReference>
<evidence type="ECO:0000256" key="7">
    <source>
        <dbReference type="ARBA" id="ARBA00023136"/>
    </source>
</evidence>
<dbReference type="GO" id="GO:0022857">
    <property type="term" value="F:transmembrane transporter activity"/>
    <property type="evidence" value="ECO:0007669"/>
    <property type="project" value="InterPro"/>
</dbReference>
<organism evidence="10 11">
    <name type="scientific">Paenibacillus beijingensis</name>
    <dbReference type="NCBI Taxonomy" id="1126833"/>
    <lineage>
        <taxon>Bacteria</taxon>
        <taxon>Bacillati</taxon>
        <taxon>Bacillota</taxon>
        <taxon>Bacilli</taxon>
        <taxon>Bacillales</taxon>
        <taxon>Paenibacillaceae</taxon>
        <taxon>Paenibacillus</taxon>
    </lineage>
</organism>
<dbReference type="AlphaFoldDB" id="A0A0D5NK26"/>
<dbReference type="Proteomes" id="UP000032633">
    <property type="component" value="Chromosome"/>
</dbReference>
<dbReference type="STRING" id="1126833.VN24_15465"/>
<dbReference type="InterPro" id="IPR036259">
    <property type="entry name" value="MFS_trans_sf"/>
</dbReference>
<dbReference type="RefSeq" id="WP_045671122.1">
    <property type="nucleotide sequence ID" value="NZ_CP011058.1"/>
</dbReference>
<feature type="transmembrane region" description="Helical" evidence="8">
    <location>
        <begin position="149"/>
        <end position="168"/>
    </location>
</feature>
<sequence length="408" mass="43481">MKISIAFSKWTAGISELQIALLKLRALYLVSGLAGGMLAPYLTTLFIHQGFSGQQAGWSMAIGTFASVIVQPLWGMIVDRYRRTRLVLGLSLAVPAVLVFFYNTKVFAVAVLVYTVSTIFSATQPPIADSYAVATARAAGTSYGTIRSLASLGYALGGFAGGIYLSYFQITSLWVPYMILAFLGVLAVCTLPEQTDRYVVSMSFSEGLKKLARNKSFLVFLGGCFLVNQTLTAFNSFFVFAFQSIGGSFRLSGVALLIASITNVPAMLLAAFVIRKIGREKMLMLAAVAYILRWGIQWLFPVPAVMIGIQVLHGLSFGFFYIAAVEFVAATAGKEMQATGQSVFNMVFAGFAGIIGNLLNGYLIEAGGVPLMHLSCTVSAALGALLLCIVVADSRKAAVPSAGGNRSA</sequence>
<dbReference type="OrthoDB" id="1650886at2"/>
<feature type="transmembrane region" description="Helical" evidence="8">
    <location>
        <begin position="174"/>
        <end position="192"/>
    </location>
</feature>
<accession>A0A0D5NK26</accession>
<feature type="transmembrane region" description="Helical" evidence="8">
    <location>
        <begin position="343"/>
        <end position="364"/>
    </location>
</feature>
<gene>
    <name evidence="10" type="ORF">VN24_15465</name>
</gene>
<comment type="subcellular location">
    <subcellularLocation>
        <location evidence="1">Cell inner membrane</location>
        <topology evidence="1">Multi-pass membrane protein</topology>
    </subcellularLocation>
</comment>
<feature type="transmembrane region" description="Helical" evidence="8">
    <location>
        <begin position="282"/>
        <end position="300"/>
    </location>
</feature>
<dbReference type="PANTHER" id="PTHR23522">
    <property type="entry name" value="BLL5896 PROTEIN"/>
    <property type="match status" value="1"/>
</dbReference>
<keyword evidence="6 8" id="KW-1133">Transmembrane helix</keyword>
<keyword evidence="3" id="KW-1003">Cell membrane</keyword>
<dbReference type="InterPro" id="IPR020846">
    <property type="entry name" value="MFS_dom"/>
</dbReference>
<evidence type="ECO:0000256" key="8">
    <source>
        <dbReference type="SAM" id="Phobius"/>
    </source>
</evidence>
<keyword evidence="4" id="KW-0997">Cell inner membrane</keyword>
<dbReference type="PROSITE" id="PS50850">
    <property type="entry name" value="MFS"/>
    <property type="match status" value="1"/>
</dbReference>
<evidence type="ECO:0000313" key="11">
    <source>
        <dbReference type="Proteomes" id="UP000032633"/>
    </source>
</evidence>